<feature type="transmembrane region" description="Helical" evidence="1">
    <location>
        <begin position="73"/>
        <end position="90"/>
    </location>
</feature>
<organism evidence="2">
    <name type="scientific">Culex pipiens</name>
    <name type="common">House mosquito</name>
    <dbReference type="NCBI Taxonomy" id="7175"/>
    <lineage>
        <taxon>Eukaryota</taxon>
        <taxon>Metazoa</taxon>
        <taxon>Ecdysozoa</taxon>
        <taxon>Arthropoda</taxon>
        <taxon>Hexapoda</taxon>
        <taxon>Insecta</taxon>
        <taxon>Pterygota</taxon>
        <taxon>Neoptera</taxon>
        <taxon>Endopterygota</taxon>
        <taxon>Diptera</taxon>
        <taxon>Nematocera</taxon>
        <taxon>Culicoidea</taxon>
        <taxon>Culicidae</taxon>
        <taxon>Culicinae</taxon>
        <taxon>Culicini</taxon>
        <taxon>Culex</taxon>
        <taxon>Culex</taxon>
    </lineage>
</organism>
<keyword evidence="1" id="KW-1133">Transmembrane helix</keyword>
<keyword evidence="1" id="KW-0472">Membrane</keyword>
<protein>
    <submittedName>
        <fullName evidence="2">(northern house mosquito) hypothetical protein</fullName>
    </submittedName>
</protein>
<keyword evidence="1" id="KW-0812">Transmembrane</keyword>
<name>A0A8D8B2T5_CULPI</name>
<proteinExistence type="predicted"/>
<dbReference type="EMBL" id="HBUE01057449">
    <property type="protein sequence ID" value="CAG6467015.1"/>
    <property type="molecule type" value="Transcribed_RNA"/>
</dbReference>
<dbReference type="AlphaFoldDB" id="A0A8D8B2T5"/>
<evidence type="ECO:0000256" key="1">
    <source>
        <dbReference type="SAM" id="Phobius"/>
    </source>
</evidence>
<dbReference type="EMBL" id="HBUE01057448">
    <property type="protein sequence ID" value="CAG6467013.1"/>
    <property type="molecule type" value="Transcribed_RNA"/>
</dbReference>
<accession>A0A8D8B2T5</accession>
<evidence type="ECO:0000313" key="2">
    <source>
        <dbReference type="EMBL" id="CAG6467015.1"/>
    </source>
</evidence>
<sequence>MSNNLSTSSGSNLSNVSMQNFSPSIVIALVSVRSDAMTTLLCSECFTIRSPMSIARESLLKYSQKWSSNPNNLSATIALFFIISSAWRMLMTVLVQKQMEAAWANRVSMLAL</sequence>
<reference evidence="2" key="1">
    <citation type="submission" date="2021-05" db="EMBL/GenBank/DDBJ databases">
        <authorList>
            <person name="Alioto T."/>
            <person name="Alioto T."/>
            <person name="Gomez Garrido J."/>
        </authorList>
    </citation>
    <scope>NUCLEOTIDE SEQUENCE</scope>
</reference>